<dbReference type="InterPro" id="IPR003439">
    <property type="entry name" value="ABC_transporter-like_ATP-bd"/>
</dbReference>
<dbReference type="PANTHER" id="PTHR42711:SF5">
    <property type="entry name" value="ABC TRANSPORTER ATP-BINDING PROTEIN NATA"/>
    <property type="match status" value="1"/>
</dbReference>
<sequence length="259" mass="28608">MKKEILTVKHLQKTFDNHGKKFAAVKDVSLKIHQGEIVALIGPNGAGKTTTVSMVGGFLNPSSGQVKINGHDIWKSKHFDHSGIGVVFGGELGFYGRASAYDNLVFFANLNKIKWRQQRSEIQRVLKLVDLQNVANKQVWTFSRGMYQRLHIARALLGSPSLLLLDEPTNGLDVEIAKEIHGVLQKLVKNTGVAILLTSHIMSEVEALSDKIILIGDGKVKETGTVSEIIAKSSVHHIDRPATLEESYLAFAPELRREQ</sequence>
<evidence type="ECO:0000256" key="2">
    <source>
        <dbReference type="ARBA" id="ARBA00022448"/>
    </source>
</evidence>
<evidence type="ECO:0000256" key="1">
    <source>
        <dbReference type="ARBA" id="ARBA00005417"/>
    </source>
</evidence>
<dbReference type="InterPro" id="IPR027417">
    <property type="entry name" value="P-loop_NTPase"/>
</dbReference>
<keyword evidence="3" id="KW-0547">Nucleotide-binding</keyword>
<feature type="domain" description="ABC transporter" evidence="5">
    <location>
        <begin position="6"/>
        <end position="242"/>
    </location>
</feature>
<reference evidence="6 7" key="1">
    <citation type="submission" date="2016-12" db="EMBL/GenBank/DDBJ databases">
        <title>The whole genome sequencing and assembly of Lactobacillus alimentarius DSM 20249T strain.</title>
        <authorList>
            <person name="Lee Y.-J."/>
            <person name="Yi H."/>
            <person name="Bahn Y.-S."/>
            <person name="Kim J.F."/>
            <person name="Lee D.-W."/>
        </authorList>
    </citation>
    <scope>NUCLEOTIDE SEQUENCE [LARGE SCALE GENOMIC DNA]</scope>
    <source>
        <strain evidence="6 7">DSM 20249</strain>
    </source>
</reference>
<comment type="similarity">
    <text evidence="1">Belongs to the ABC transporter superfamily.</text>
</comment>
<dbReference type="Proteomes" id="UP000234653">
    <property type="component" value="Chromosome"/>
</dbReference>
<dbReference type="RefSeq" id="WP_057740334.1">
    <property type="nucleotide sequence ID" value="NZ_AZDQ01000045.1"/>
</dbReference>
<keyword evidence="2" id="KW-0813">Transport</keyword>
<protein>
    <submittedName>
        <fullName evidence="6">ABC transporter ATP-binding protein</fullName>
    </submittedName>
</protein>
<name>A0A2K9HPK9_9LACO</name>
<dbReference type="PANTHER" id="PTHR42711">
    <property type="entry name" value="ABC TRANSPORTER ATP-BINDING PROTEIN"/>
    <property type="match status" value="1"/>
</dbReference>
<accession>A0A2K9HPK9</accession>
<evidence type="ECO:0000259" key="5">
    <source>
        <dbReference type="PROSITE" id="PS50893"/>
    </source>
</evidence>
<evidence type="ECO:0000313" key="6">
    <source>
        <dbReference type="EMBL" id="AUI71322.1"/>
    </source>
</evidence>
<evidence type="ECO:0000256" key="3">
    <source>
        <dbReference type="ARBA" id="ARBA00022741"/>
    </source>
</evidence>
<dbReference type="GO" id="GO:0016887">
    <property type="term" value="F:ATP hydrolysis activity"/>
    <property type="evidence" value="ECO:0007669"/>
    <property type="project" value="InterPro"/>
</dbReference>
<dbReference type="Pfam" id="PF00005">
    <property type="entry name" value="ABC_tran"/>
    <property type="match status" value="1"/>
</dbReference>
<keyword evidence="4 6" id="KW-0067">ATP-binding</keyword>
<evidence type="ECO:0000256" key="4">
    <source>
        <dbReference type="ARBA" id="ARBA00022840"/>
    </source>
</evidence>
<keyword evidence="7" id="KW-1185">Reference proteome</keyword>
<dbReference type="SMART" id="SM00382">
    <property type="entry name" value="AAA"/>
    <property type="match status" value="1"/>
</dbReference>
<evidence type="ECO:0000313" key="7">
    <source>
        <dbReference type="Proteomes" id="UP000234653"/>
    </source>
</evidence>
<dbReference type="STRING" id="1423720.FC67_GL002205"/>
<dbReference type="Gene3D" id="3.40.50.300">
    <property type="entry name" value="P-loop containing nucleotide triphosphate hydrolases"/>
    <property type="match status" value="1"/>
</dbReference>
<dbReference type="InterPro" id="IPR050763">
    <property type="entry name" value="ABC_transporter_ATP-binding"/>
</dbReference>
<proteinExistence type="inferred from homology"/>
<dbReference type="PROSITE" id="PS50893">
    <property type="entry name" value="ABC_TRANSPORTER_2"/>
    <property type="match status" value="1"/>
</dbReference>
<dbReference type="AlphaFoldDB" id="A0A2K9HPK9"/>
<dbReference type="KEGG" id="lali:LA20249_03525"/>
<gene>
    <name evidence="6" type="ORF">LA20249_03525</name>
</gene>
<organism evidence="6 7">
    <name type="scientific">Companilactobacillus alimentarius DSM 20249</name>
    <dbReference type="NCBI Taxonomy" id="1423720"/>
    <lineage>
        <taxon>Bacteria</taxon>
        <taxon>Bacillati</taxon>
        <taxon>Bacillota</taxon>
        <taxon>Bacilli</taxon>
        <taxon>Lactobacillales</taxon>
        <taxon>Lactobacillaceae</taxon>
        <taxon>Companilactobacillus</taxon>
    </lineage>
</organism>
<dbReference type="EMBL" id="CP018867">
    <property type="protein sequence ID" value="AUI71322.1"/>
    <property type="molecule type" value="Genomic_DNA"/>
</dbReference>
<dbReference type="SUPFAM" id="SSF52540">
    <property type="entry name" value="P-loop containing nucleoside triphosphate hydrolases"/>
    <property type="match status" value="1"/>
</dbReference>
<dbReference type="InterPro" id="IPR003593">
    <property type="entry name" value="AAA+_ATPase"/>
</dbReference>
<dbReference type="GO" id="GO:0005524">
    <property type="term" value="F:ATP binding"/>
    <property type="evidence" value="ECO:0007669"/>
    <property type="project" value="UniProtKB-KW"/>
</dbReference>